<dbReference type="PANTHER" id="PTHR35307">
    <property type="entry name" value="PROTEIN, PUTATIVE-RELATED"/>
    <property type="match status" value="1"/>
</dbReference>
<dbReference type="EMBL" id="FN596001">
    <property type="protein sequence ID" value="CCB56515.1"/>
    <property type="molecule type" value="Genomic_DNA"/>
</dbReference>
<keyword evidence="2" id="KW-1185">Reference proteome</keyword>
<dbReference type="OrthoDB" id="1731504at2759"/>
<dbReference type="HOGENOM" id="CLU_2268751_0_0_1"/>
<organism evidence="1 2">
    <name type="scientific">Vitis vinifera</name>
    <name type="common">Grape</name>
    <dbReference type="NCBI Taxonomy" id="29760"/>
    <lineage>
        <taxon>Eukaryota</taxon>
        <taxon>Viridiplantae</taxon>
        <taxon>Streptophyta</taxon>
        <taxon>Embryophyta</taxon>
        <taxon>Tracheophyta</taxon>
        <taxon>Spermatophyta</taxon>
        <taxon>Magnoliopsida</taxon>
        <taxon>eudicotyledons</taxon>
        <taxon>Gunneridae</taxon>
        <taxon>Pentapetalae</taxon>
        <taxon>rosids</taxon>
        <taxon>Vitales</taxon>
        <taxon>Vitaceae</taxon>
        <taxon>Viteae</taxon>
        <taxon>Vitis</taxon>
    </lineage>
</organism>
<reference evidence="2" key="1">
    <citation type="journal article" date="2007" name="Nature">
        <title>The grapevine genome sequence suggests ancestral hexaploidization in major angiosperm phyla.</title>
        <authorList>
            <consortium name="The French-Italian Public Consortium for Grapevine Genome Characterization."/>
            <person name="Jaillon O."/>
            <person name="Aury J.-M."/>
            <person name="Noel B."/>
            <person name="Policriti A."/>
            <person name="Clepet C."/>
            <person name="Casagrande A."/>
            <person name="Choisne N."/>
            <person name="Aubourg S."/>
            <person name="Vitulo N."/>
            <person name="Jubin C."/>
            <person name="Vezzi A."/>
            <person name="Legeai F."/>
            <person name="Hugueney P."/>
            <person name="Dasilva C."/>
            <person name="Horner D."/>
            <person name="Mica E."/>
            <person name="Jublot D."/>
            <person name="Poulain J."/>
            <person name="Bruyere C."/>
            <person name="Billault A."/>
            <person name="Segurens B."/>
            <person name="Gouyvenoux M."/>
            <person name="Ugarte E."/>
            <person name="Cattonaro F."/>
            <person name="Anthouard V."/>
            <person name="Vico V."/>
            <person name="Del Fabbro C."/>
            <person name="Alaux M."/>
            <person name="Di Gaspero G."/>
            <person name="Dumas V."/>
            <person name="Felice N."/>
            <person name="Paillard S."/>
            <person name="Juman I."/>
            <person name="Moroldo M."/>
            <person name="Scalabrin S."/>
            <person name="Canaguier A."/>
            <person name="Le Clainche I."/>
            <person name="Malacrida G."/>
            <person name="Durand E."/>
            <person name="Pesole G."/>
            <person name="Laucou V."/>
            <person name="Chatelet P."/>
            <person name="Merdinoglu D."/>
            <person name="Delledonne M."/>
            <person name="Pezzotti M."/>
            <person name="Lecharny A."/>
            <person name="Scarpelli C."/>
            <person name="Artiguenave F."/>
            <person name="Pe M.E."/>
            <person name="Valle G."/>
            <person name="Morgante M."/>
            <person name="Caboche M."/>
            <person name="Adam-Blondon A.-F."/>
            <person name="Weissenbach J."/>
            <person name="Quetier F."/>
            <person name="Wincker P."/>
        </authorList>
    </citation>
    <scope>NUCLEOTIDE SEQUENCE [LARGE SCALE GENOMIC DNA]</scope>
    <source>
        <strain evidence="2">cv. Pinot noir / PN40024</strain>
    </source>
</reference>
<gene>
    <name evidence="1" type="ordered locus">VIT_02s0154g00430</name>
</gene>
<evidence type="ECO:0000313" key="1">
    <source>
        <dbReference type="EMBL" id="CCB56515.1"/>
    </source>
</evidence>
<sequence>MQLLEKHMSSQGFKGVETFDSDKVPSLDYKEVPNCWALPVVTLTTIAVALPHIEKCSIKRLMRSVNEGLSYVRLIVQNLDDKELINIRKAAYTVWLGVDLYHK</sequence>
<dbReference type="Proteomes" id="UP000009183">
    <property type="component" value="Chromosome 2"/>
</dbReference>
<dbReference type="InParanoid" id="F6HPA9"/>
<dbReference type="PaxDb" id="29760-VIT_02s0154g00430.t01"/>
<protein>
    <submittedName>
        <fullName evidence="1">Uncharacterized protein</fullName>
    </submittedName>
</protein>
<dbReference type="eggNOG" id="ENOG502QWWX">
    <property type="taxonomic scope" value="Eukaryota"/>
</dbReference>
<dbReference type="PANTHER" id="PTHR35307:SF3">
    <property type="entry name" value="DUF4220 DOMAIN-CONTAINING PROTEIN"/>
    <property type="match status" value="1"/>
</dbReference>
<name>F6HPA9_VITVI</name>
<accession>F6HPA9</accession>
<proteinExistence type="predicted"/>
<dbReference type="AlphaFoldDB" id="F6HPA9"/>
<evidence type="ECO:0000313" key="2">
    <source>
        <dbReference type="Proteomes" id="UP000009183"/>
    </source>
</evidence>